<gene>
    <name evidence="1" type="ORF">AVDCRST_MAG19-3296</name>
</gene>
<accession>A0A6J4VF55</accession>
<sequence length="388" mass="41073">MSAQTRPKVAAIVTAYYPDSHADVIVGKLIAGYDLHGVSTAPRLEVASLFLDQTPLDDTGRTFAAEHGIPVFETIGEAIGLGRPGVNVDGVLLIGEHGDYPLNERGQILYPRRAFFDAAVAAMVAAGRTVPTFVDKHLSWSFADARRMHDTAARLGVPLLAGSSVPVARREPALEWPIGEAMAEAVVVGYGPPEAYEFHALEGLQAMAERRAGGETGVAAVEDVPPAALPAARAVRRWTEELEVAALLAAGLEGHALRRARATLAHAFLVEYADGLRAAVLRFEEGVADWAFAGRAAAGPARACRFALEPRRPYGHFTFLVRQIEALVLAGRAPYPPARTLLTTGVLDAAMRSRHLGGVRLETPELAIAYAAPGPVADTGLGAPLPDA</sequence>
<reference evidence="1" key="1">
    <citation type="submission" date="2020-02" db="EMBL/GenBank/DDBJ databases">
        <authorList>
            <person name="Meier V. D."/>
        </authorList>
    </citation>
    <scope>NUCLEOTIDE SEQUENCE</scope>
    <source>
        <strain evidence="1">AVDCRST_MAG19</strain>
    </source>
</reference>
<evidence type="ECO:0000313" key="1">
    <source>
        <dbReference type="EMBL" id="CAA9575492.1"/>
    </source>
</evidence>
<proteinExistence type="predicted"/>
<protein>
    <submittedName>
        <fullName evidence="1">Uncharacterized protein</fullName>
    </submittedName>
</protein>
<name>A0A6J4VF55_9BACT</name>
<dbReference type="AlphaFoldDB" id="A0A6J4VF55"/>
<organism evidence="1">
    <name type="scientific">uncultured Thermomicrobiales bacterium</name>
    <dbReference type="NCBI Taxonomy" id="1645740"/>
    <lineage>
        <taxon>Bacteria</taxon>
        <taxon>Pseudomonadati</taxon>
        <taxon>Thermomicrobiota</taxon>
        <taxon>Thermomicrobia</taxon>
        <taxon>Thermomicrobiales</taxon>
        <taxon>environmental samples</taxon>
    </lineage>
</organism>
<dbReference type="EMBL" id="CADCWL010000178">
    <property type="protein sequence ID" value="CAA9575492.1"/>
    <property type="molecule type" value="Genomic_DNA"/>
</dbReference>